<accession>A0A8S5Q5R9</accession>
<dbReference type="EMBL" id="BK015582">
    <property type="protein sequence ID" value="DAE14408.1"/>
    <property type="molecule type" value="Genomic_DNA"/>
</dbReference>
<name>A0A8S5Q5R9_9VIRU</name>
<proteinExistence type="predicted"/>
<organism evidence="1">
    <name type="scientific">Phage sp. ctIHi3</name>
    <dbReference type="NCBI Taxonomy" id="2825791"/>
    <lineage>
        <taxon>Viruses</taxon>
    </lineage>
</organism>
<protein>
    <submittedName>
        <fullName evidence="1">Uncharacterized protein</fullName>
    </submittedName>
</protein>
<evidence type="ECO:0000313" key="1">
    <source>
        <dbReference type="EMBL" id="DAE14408.1"/>
    </source>
</evidence>
<sequence>MLGHNIFLSDLPSSVQGGHSLQTENLAAFRFDK</sequence>
<reference evidence="1" key="1">
    <citation type="journal article" date="2021" name="Proc. Natl. Acad. Sci. U.S.A.">
        <title>A Catalog of Tens of Thousands of Viruses from Human Metagenomes Reveals Hidden Associations with Chronic Diseases.</title>
        <authorList>
            <person name="Tisza M.J."/>
            <person name="Buck C.B."/>
        </authorList>
    </citation>
    <scope>NUCLEOTIDE SEQUENCE</scope>
    <source>
        <strain evidence="1">CtIHi3</strain>
    </source>
</reference>